<accession>A0A131ZZ61</accession>
<reference evidence="1 2" key="1">
    <citation type="journal article" date="2015" name="Parasit. Vectors">
        <title>Draft genome of the scabies mite.</title>
        <authorList>
            <person name="Rider S.D.Jr."/>
            <person name="Morgan M.S."/>
            <person name="Arlian L.G."/>
        </authorList>
    </citation>
    <scope>NUCLEOTIDE SEQUENCE [LARGE SCALE GENOMIC DNA]</scope>
    <source>
        <strain evidence="1">Arlian Lab</strain>
    </source>
</reference>
<dbReference type="OrthoDB" id="7862313at2759"/>
<organism evidence="1 2">
    <name type="scientific">Sarcoptes scabiei</name>
    <name type="common">Itch mite</name>
    <name type="synonym">Acarus scabiei</name>
    <dbReference type="NCBI Taxonomy" id="52283"/>
    <lineage>
        <taxon>Eukaryota</taxon>
        <taxon>Metazoa</taxon>
        <taxon>Ecdysozoa</taxon>
        <taxon>Arthropoda</taxon>
        <taxon>Chelicerata</taxon>
        <taxon>Arachnida</taxon>
        <taxon>Acari</taxon>
        <taxon>Acariformes</taxon>
        <taxon>Sarcoptiformes</taxon>
        <taxon>Astigmata</taxon>
        <taxon>Psoroptidia</taxon>
        <taxon>Sarcoptoidea</taxon>
        <taxon>Sarcoptidae</taxon>
        <taxon>Sarcoptinae</taxon>
        <taxon>Sarcoptes</taxon>
    </lineage>
</organism>
<proteinExistence type="predicted"/>
<protein>
    <submittedName>
        <fullName evidence="1">Uncharacterized protein</fullName>
    </submittedName>
</protein>
<dbReference type="AlphaFoldDB" id="A0A131ZZ61"/>
<gene>
    <name evidence="1" type="ORF">QR98_0025360</name>
</gene>
<sequence length="139" mass="15999">MTLGIKSIGTVSLDSITKDLLAIFFFLQTENTVLESDLSLIIEYSCDSLQSSPTQSRSSLRKEDEIILEFDPLMNNHLNDMPDEINRIDQNDSNDELLFKFVLSYHQKTNKFISTLQNFVGEINCLHYFHSSRDSKTIQ</sequence>
<dbReference type="Proteomes" id="UP000616769">
    <property type="component" value="Unassembled WGS sequence"/>
</dbReference>
<evidence type="ECO:0000313" key="2">
    <source>
        <dbReference type="Proteomes" id="UP000616769"/>
    </source>
</evidence>
<comment type="caution">
    <text evidence="1">The sequence shown here is derived from an EMBL/GenBank/DDBJ whole genome shotgun (WGS) entry which is preliminary data.</text>
</comment>
<dbReference type="EMBL" id="JXLN01007355">
    <property type="protein sequence ID" value="KPM04096.1"/>
    <property type="molecule type" value="Genomic_DNA"/>
</dbReference>
<evidence type="ECO:0000313" key="1">
    <source>
        <dbReference type="EMBL" id="KPM04096.1"/>
    </source>
</evidence>
<dbReference type="VEuPathDB" id="VectorBase:SSCA007427"/>
<name>A0A131ZZ61_SARSC</name>